<keyword evidence="8 10" id="KW-0472">Membrane</keyword>
<dbReference type="SUPFAM" id="SSF52540">
    <property type="entry name" value="P-loop containing nucleoside triphosphate hydrolases"/>
    <property type="match status" value="1"/>
</dbReference>
<dbReference type="PANTHER" id="PTHR32309">
    <property type="entry name" value="TYROSINE-PROTEIN KINASE"/>
    <property type="match status" value="1"/>
</dbReference>
<evidence type="ECO:0000256" key="9">
    <source>
        <dbReference type="SAM" id="MobiDB-lite"/>
    </source>
</evidence>
<reference evidence="12 13" key="1">
    <citation type="submission" date="2015-10" db="EMBL/GenBank/DDBJ databases">
        <title>Draft genome sequence of Streptomyces griseorubiginosus DSM 40469, type strain for the species Streptomyces griseorubiginosus.</title>
        <authorList>
            <person name="Ruckert C."/>
            <person name="Winkler A."/>
            <person name="Kalinowski J."/>
            <person name="Kampfer P."/>
            <person name="Glaeser S."/>
        </authorList>
    </citation>
    <scope>NUCLEOTIDE SEQUENCE [LARGE SCALE GENOMIC DNA]</scope>
    <source>
        <strain evidence="12 13">DSM 40469</strain>
    </source>
</reference>
<comment type="caution">
    <text evidence="12">The sequence shown here is derived from an EMBL/GenBank/DDBJ whole genome shotgun (WGS) entry which is preliminary data.</text>
</comment>
<evidence type="ECO:0000256" key="6">
    <source>
        <dbReference type="ARBA" id="ARBA00022840"/>
    </source>
</evidence>
<gene>
    <name evidence="12" type="ORF">AQJ54_13850</name>
</gene>
<feature type="region of interest" description="Disordered" evidence="9">
    <location>
        <begin position="442"/>
        <end position="492"/>
    </location>
</feature>
<keyword evidence="13" id="KW-1185">Reference proteome</keyword>
<dbReference type="CDD" id="cd05387">
    <property type="entry name" value="BY-kinase"/>
    <property type="match status" value="1"/>
</dbReference>
<dbReference type="RefSeq" id="WP_062237451.1">
    <property type="nucleotide sequence ID" value="NZ_JBPJFL010000001.1"/>
</dbReference>
<evidence type="ECO:0000313" key="12">
    <source>
        <dbReference type="EMBL" id="KUN67630.1"/>
    </source>
</evidence>
<evidence type="ECO:0000256" key="8">
    <source>
        <dbReference type="ARBA" id="ARBA00023136"/>
    </source>
</evidence>
<accession>A0A101S5J7</accession>
<keyword evidence="5" id="KW-0547">Nucleotide-binding</keyword>
<comment type="subcellular location">
    <subcellularLocation>
        <location evidence="1">Cell membrane</location>
        <topology evidence="1">Multi-pass membrane protein</topology>
    </subcellularLocation>
</comment>
<evidence type="ECO:0000256" key="1">
    <source>
        <dbReference type="ARBA" id="ARBA00004651"/>
    </source>
</evidence>
<keyword evidence="6" id="KW-0067">ATP-binding</keyword>
<evidence type="ECO:0000256" key="7">
    <source>
        <dbReference type="ARBA" id="ARBA00022989"/>
    </source>
</evidence>
<comment type="similarity">
    <text evidence="2">Belongs to the CpsC/CapA family.</text>
</comment>
<feature type="domain" description="Polysaccharide chain length determinant N-terminal" evidence="11">
    <location>
        <begin position="1"/>
        <end position="90"/>
    </location>
</feature>
<evidence type="ECO:0000256" key="2">
    <source>
        <dbReference type="ARBA" id="ARBA00006683"/>
    </source>
</evidence>
<evidence type="ECO:0000259" key="11">
    <source>
        <dbReference type="Pfam" id="PF02706"/>
    </source>
</evidence>
<dbReference type="EMBL" id="LMWV01000008">
    <property type="protein sequence ID" value="KUN67630.1"/>
    <property type="molecule type" value="Genomic_DNA"/>
</dbReference>
<evidence type="ECO:0000256" key="5">
    <source>
        <dbReference type="ARBA" id="ARBA00022741"/>
    </source>
</evidence>
<dbReference type="InterPro" id="IPR003856">
    <property type="entry name" value="LPS_length_determ_N"/>
</dbReference>
<evidence type="ECO:0000256" key="4">
    <source>
        <dbReference type="ARBA" id="ARBA00022692"/>
    </source>
</evidence>
<organism evidence="12 13">
    <name type="scientific">Streptomyces griseorubiginosus</name>
    <dbReference type="NCBI Taxonomy" id="67304"/>
    <lineage>
        <taxon>Bacteria</taxon>
        <taxon>Bacillati</taxon>
        <taxon>Actinomycetota</taxon>
        <taxon>Actinomycetes</taxon>
        <taxon>Kitasatosporales</taxon>
        <taxon>Streptomycetaceae</taxon>
        <taxon>Streptomyces</taxon>
    </lineage>
</organism>
<keyword evidence="4 10" id="KW-0812">Transmembrane</keyword>
<dbReference type="InterPro" id="IPR050445">
    <property type="entry name" value="Bact_polysacc_biosynth/exp"/>
</dbReference>
<proteinExistence type="inferred from homology"/>
<keyword evidence="3" id="KW-1003">Cell membrane</keyword>
<evidence type="ECO:0000256" key="3">
    <source>
        <dbReference type="ARBA" id="ARBA00022475"/>
    </source>
</evidence>
<dbReference type="PANTHER" id="PTHR32309:SF31">
    <property type="entry name" value="CAPSULAR EXOPOLYSACCHARIDE FAMILY"/>
    <property type="match status" value="1"/>
</dbReference>
<evidence type="ECO:0000256" key="10">
    <source>
        <dbReference type="SAM" id="Phobius"/>
    </source>
</evidence>
<sequence length="492" mass="52478">MDLNAYRRLLRLHWVAILLLTLLGAAAGAAVAQSQSPVYAAKAQMLVTVSAPGEDSSQAYQGALLSQQRAKSYTTLLTGQSVLRQLTDQLGLPYSVEHMKSHITADNPTDTAVIDVTVRDRSARQAREIAQALGPAFSRIVSSAENSGQQGDGKAPVINVRTLEPVQLLDGPVSPHKDFDILLGLAVGLFLGLVWAVGREVTDTRIRDVQDLEQNTDVDVLGVLPRGGRNRDLEFRTGLPDAPVRAQAFRWLALTTEIPARGAGARAYVVTSPLGGEEPAGVAAGLAIALAESGTRTIVVDAQRSRVQLADLLGLSSPWALTDVLDGRVSLDEALRTWHDDVPLRVLAGRVAEPGADTPPLRQAEVADLRGRLTARADAVVFLAPSVLTRSDATVVARAVGQVILVAEAGVTRVPDFVQSVQRLRSVGVGVLGAVLSGERRRRSRPYVPAVSPPARLNGRDVRREDRGRSHTAEWSPGNGGGPRRASKAEPR</sequence>
<protein>
    <recommendedName>
        <fullName evidence="11">Polysaccharide chain length determinant N-terminal domain-containing protein</fullName>
    </recommendedName>
</protein>
<name>A0A101S5J7_9ACTN</name>
<evidence type="ECO:0000313" key="13">
    <source>
        <dbReference type="Proteomes" id="UP000054375"/>
    </source>
</evidence>
<dbReference type="InterPro" id="IPR027417">
    <property type="entry name" value="P-loop_NTPase"/>
</dbReference>
<dbReference type="InterPro" id="IPR005702">
    <property type="entry name" value="Wzc-like_C"/>
</dbReference>
<dbReference type="Pfam" id="PF02706">
    <property type="entry name" value="Wzz"/>
    <property type="match status" value="1"/>
</dbReference>
<dbReference type="AlphaFoldDB" id="A0A101S5J7"/>
<dbReference type="Proteomes" id="UP000054375">
    <property type="component" value="Unassembled WGS sequence"/>
</dbReference>
<dbReference type="Gene3D" id="3.40.50.300">
    <property type="entry name" value="P-loop containing nucleotide triphosphate hydrolases"/>
    <property type="match status" value="1"/>
</dbReference>
<keyword evidence="7 10" id="KW-1133">Transmembrane helix</keyword>
<feature type="transmembrane region" description="Helical" evidence="10">
    <location>
        <begin position="181"/>
        <end position="198"/>
    </location>
</feature>
<dbReference type="GO" id="GO:0005886">
    <property type="term" value="C:plasma membrane"/>
    <property type="evidence" value="ECO:0007669"/>
    <property type="project" value="UniProtKB-SubCell"/>
</dbReference>
<feature type="compositionally biased region" description="Basic and acidic residues" evidence="9">
    <location>
        <begin position="458"/>
        <end position="472"/>
    </location>
</feature>
<dbReference type="GO" id="GO:0004713">
    <property type="term" value="F:protein tyrosine kinase activity"/>
    <property type="evidence" value="ECO:0007669"/>
    <property type="project" value="TreeGrafter"/>
</dbReference>